<dbReference type="InterPro" id="IPR003352">
    <property type="entry name" value="PTS_EIIC"/>
</dbReference>
<keyword evidence="7 9" id="KW-1133">Transmembrane helix</keyword>
<evidence type="ECO:0000256" key="4">
    <source>
        <dbReference type="ARBA" id="ARBA00022597"/>
    </source>
</evidence>
<evidence type="ECO:0000259" key="10">
    <source>
        <dbReference type="PROSITE" id="PS51103"/>
    </source>
</evidence>
<dbReference type="GO" id="GO:0009401">
    <property type="term" value="P:phosphoenolpyruvate-dependent sugar phosphotransferase system"/>
    <property type="evidence" value="ECO:0007669"/>
    <property type="project" value="UniProtKB-KW"/>
</dbReference>
<sequence>VMPSVIDLIATPTIVLLVVGLGSLYIFHPVGVYLSGGLSWIVNTSIQKGGILIGAVLSGTFLPLVMTGLHRALTPIEVSLLKETGFDLLRPILAMAGAGQVGAGLAIYFKTKSKRLKKIIGSSLPVGMLGIGEPLMFGVTLPLGKPFLTACLGSMVGGAYISLTKVASIGIG</sequence>
<feature type="non-terminal residue" evidence="11">
    <location>
        <position position="172"/>
    </location>
</feature>
<dbReference type="PANTHER" id="PTHR30175">
    <property type="entry name" value="PHOSPHOTRANSFERASE SYSTEM TRANSPORT PROTEIN"/>
    <property type="match status" value="1"/>
</dbReference>
<evidence type="ECO:0000256" key="3">
    <source>
        <dbReference type="ARBA" id="ARBA00022475"/>
    </source>
</evidence>
<proteinExistence type="predicted"/>
<comment type="caution">
    <text evidence="11">The sequence shown here is derived from an EMBL/GenBank/DDBJ whole genome shotgun (WGS) entry which is preliminary data.</text>
</comment>
<keyword evidence="6 9" id="KW-0812">Transmembrane</keyword>
<dbReference type="GO" id="GO:0005886">
    <property type="term" value="C:plasma membrane"/>
    <property type="evidence" value="ECO:0007669"/>
    <property type="project" value="UniProtKB-SubCell"/>
</dbReference>
<feature type="non-terminal residue" evidence="11">
    <location>
        <position position="1"/>
    </location>
</feature>
<feature type="domain" description="PTS EIIC type-1" evidence="10">
    <location>
        <begin position="1"/>
        <end position="172"/>
    </location>
</feature>
<dbReference type="PANTHER" id="PTHR30175:SF3">
    <property type="entry name" value="PTS SYSTEM N-ACETYLMURAMIC ACID-SPECIFIC EIIBC COMPONENT"/>
    <property type="match status" value="1"/>
</dbReference>
<keyword evidence="5" id="KW-0598">Phosphotransferase system</keyword>
<evidence type="ECO:0000256" key="8">
    <source>
        <dbReference type="ARBA" id="ARBA00023136"/>
    </source>
</evidence>
<dbReference type="Pfam" id="PF02378">
    <property type="entry name" value="PTS_EIIC"/>
    <property type="match status" value="1"/>
</dbReference>
<comment type="subcellular location">
    <subcellularLocation>
        <location evidence="1">Cell membrane</location>
        <topology evidence="1">Multi-pass membrane protein</topology>
    </subcellularLocation>
</comment>
<dbReference type="AlphaFoldDB" id="A0A0F8QAL4"/>
<evidence type="ECO:0000313" key="12">
    <source>
        <dbReference type="Proteomes" id="UP000034692"/>
    </source>
</evidence>
<dbReference type="Proteomes" id="UP000034692">
    <property type="component" value="Unassembled WGS sequence"/>
</dbReference>
<dbReference type="InterPro" id="IPR013013">
    <property type="entry name" value="PTS_EIIC_1"/>
</dbReference>
<dbReference type="GO" id="GO:0008982">
    <property type="term" value="F:protein-N(PI)-phosphohistidine-sugar phosphotransferase activity"/>
    <property type="evidence" value="ECO:0007669"/>
    <property type="project" value="InterPro"/>
</dbReference>
<feature type="transmembrane region" description="Helical" evidence="9">
    <location>
        <begin position="6"/>
        <end position="28"/>
    </location>
</feature>
<gene>
    <name evidence="11" type="ORF">DU75_11535</name>
</gene>
<keyword evidence="8 9" id="KW-0472">Membrane</keyword>
<evidence type="ECO:0000256" key="9">
    <source>
        <dbReference type="SAM" id="Phobius"/>
    </source>
</evidence>
<evidence type="ECO:0000256" key="1">
    <source>
        <dbReference type="ARBA" id="ARBA00004651"/>
    </source>
</evidence>
<reference evidence="11 12" key="1">
    <citation type="journal article" date="2015" name="ISME J.">
        <title>Genomic and phenotypic differentiation among Methanosarcina mazei populations from Columbia River sediment.</title>
        <authorList>
            <person name="Youngblut N.D."/>
            <person name="Wirth J.S."/>
            <person name="Henriksen J.R."/>
            <person name="Smith M."/>
            <person name="Simon H."/>
            <person name="Metcalf W.W."/>
            <person name="Whitaker R.J."/>
        </authorList>
    </citation>
    <scope>NUCLEOTIDE SEQUENCE [LARGE SCALE GENOMIC DNA]</scope>
    <source>
        <strain evidence="11 12">1.H.A.2.7</strain>
    </source>
</reference>
<evidence type="ECO:0000256" key="6">
    <source>
        <dbReference type="ARBA" id="ARBA00022692"/>
    </source>
</evidence>
<evidence type="ECO:0000256" key="7">
    <source>
        <dbReference type="ARBA" id="ARBA00022989"/>
    </source>
</evidence>
<keyword evidence="3" id="KW-1003">Cell membrane</keyword>
<feature type="transmembrane region" description="Helical" evidence="9">
    <location>
        <begin position="49"/>
        <end position="69"/>
    </location>
</feature>
<evidence type="ECO:0000313" key="11">
    <source>
        <dbReference type="EMBL" id="KKH62625.1"/>
    </source>
</evidence>
<accession>A0A0F8QAL4</accession>
<feature type="transmembrane region" description="Helical" evidence="9">
    <location>
        <begin position="89"/>
        <end position="109"/>
    </location>
</feature>
<keyword evidence="4" id="KW-0762">Sugar transport</keyword>
<name>A0A0F8QAL4_METMZ</name>
<organism evidence="11 12">
    <name type="scientific">Methanosarcina mazei</name>
    <name type="common">Methanosarcina frisia</name>
    <dbReference type="NCBI Taxonomy" id="2209"/>
    <lineage>
        <taxon>Archaea</taxon>
        <taxon>Methanobacteriati</taxon>
        <taxon>Methanobacteriota</taxon>
        <taxon>Stenosarchaea group</taxon>
        <taxon>Methanomicrobia</taxon>
        <taxon>Methanosarcinales</taxon>
        <taxon>Methanosarcinaceae</taxon>
        <taxon>Methanosarcina</taxon>
    </lineage>
</organism>
<evidence type="ECO:0000256" key="2">
    <source>
        <dbReference type="ARBA" id="ARBA00022448"/>
    </source>
</evidence>
<dbReference type="EMBL" id="JJQO01000224">
    <property type="protein sequence ID" value="KKH62625.1"/>
    <property type="molecule type" value="Genomic_DNA"/>
</dbReference>
<keyword evidence="2" id="KW-0813">Transport</keyword>
<evidence type="ECO:0000256" key="5">
    <source>
        <dbReference type="ARBA" id="ARBA00022683"/>
    </source>
</evidence>
<dbReference type="InterPro" id="IPR050558">
    <property type="entry name" value="PTS_Sugar-Specific_Components"/>
</dbReference>
<protein>
    <recommendedName>
        <fullName evidence="10">PTS EIIC type-1 domain-containing protein</fullName>
    </recommendedName>
</protein>
<dbReference type="GO" id="GO:0090588">
    <property type="term" value="F:protein-phosphocysteine-N-acetylmuramate phosphotransferase system transporter activity"/>
    <property type="evidence" value="ECO:0007669"/>
    <property type="project" value="TreeGrafter"/>
</dbReference>
<dbReference type="PROSITE" id="PS51103">
    <property type="entry name" value="PTS_EIIC_TYPE_1"/>
    <property type="match status" value="1"/>
</dbReference>